<evidence type="ECO:0000256" key="3">
    <source>
        <dbReference type="ARBA" id="ARBA00022833"/>
    </source>
</evidence>
<dbReference type="EMBL" id="JBBGZA010000001">
    <property type="protein sequence ID" value="MEJ5094428.1"/>
    <property type="molecule type" value="Genomic_DNA"/>
</dbReference>
<comment type="caution">
    <text evidence="6">The sequence shown here is derived from an EMBL/GenBank/DDBJ whole genome shotgun (WGS) entry which is preliminary data.</text>
</comment>
<dbReference type="Gene3D" id="3.60.15.30">
    <property type="entry name" value="Metallo-beta-lactamase domain"/>
    <property type="match status" value="1"/>
</dbReference>
<feature type="domain" description="Metallo-beta-lactamase" evidence="5">
    <location>
        <begin position="96"/>
        <end position="321"/>
    </location>
</feature>
<dbReference type="PANTHER" id="PTHR43223">
    <property type="entry name" value="ALKYL/ARYL-SULFATASE"/>
    <property type="match status" value="1"/>
</dbReference>
<dbReference type="Gene3D" id="1.25.40.880">
    <property type="entry name" value="Alkyl sulfatase, dimerisation domain"/>
    <property type="match status" value="1"/>
</dbReference>
<accession>A0ABU8Q453</accession>
<dbReference type="InterPro" id="IPR038536">
    <property type="entry name" value="Alkyl/aryl-sulf_dimr_sf"/>
</dbReference>
<dbReference type="SUPFAM" id="SSF55718">
    <property type="entry name" value="SCP-like"/>
    <property type="match status" value="1"/>
</dbReference>
<evidence type="ECO:0000256" key="4">
    <source>
        <dbReference type="ARBA" id="ARBA00033751"/>
    </source>
</evidence>
<dbReference type="PANTHER" id="PTHR43223:SF1">
    <property type="entry name" value="ALKYL_ARYL-SULFATASE BDS1"/>
    <property type="match status" value="1"/>
</dbReference>
<dbReference type="SMART" id="SM00849">
    <property type="entry name" value="Lactamase_B"/>
    <property type="match status" value="1"/>
</dbReference>
<dbReference type="CDD" id="cd07710">
    <property type="entry name" value="arylsulfatase_Sdsa1-like_MBL-fold"/>
    <property type="match status" value="1"/>
</dbReference>
<organism evidence="6 7">
    <name type="scientific">Sphingomonas molluscorum</name>
    <dbReference type="NCBI Taxonomy" id="418184"/>
    <lineage>
        <taxon>Bacteria</taxon>
        <taxon>Pseudomonadati</taxon>
        <taxon>Pseudomonadota</taxon>
        <taxon>Alphaproteobacteria</taxon>
        <taxon>Sphingomonadales</taxon>
        <taxon>Sphingomonadaceae</taxon>
        <taxon>Sphingomonas</taxon>
    </lineage>
</organism>
<dbReference type="InterPro" id="IPR029229">
    <property type="entry name" value="Alkyl_sulf_C"/>
</dbReference>
<evidence type="ECO:0000313" key="6">
    <source>
        <dbReference type="EMBL" id="MEJ5094428.1"/>
    </source>
</evidence>
<dbReference type="Gene3D" id="3.30.1050.10">
    <property type="entry name" value="SCP2 sterol-binding domain"/>
    <property type="match status" value="1"/>
</dbReference>
<protein>
    <submittedName>
        <fullName evidence="6">Alkyl sulfatase dimerization domain-containing protein</fullName>
    </submittedName>
</protein>
<dbReference type="Pfam" id="PF00753">
    <property type="entry name" value="Lactamase_B"/>
    <property type="match status" value="1"/>
</dbReference>
<dbReference type="RefSeq" id="WP_204991333.1">
    <property type="nucleotide sequence ID" value="NZ_JBBGZA010000001.1"/>
</dbReference>
<gene>
    <name evidence="6" type="ORF">WH159_07720</name>
</gene>
<name>A0ABU8Q453_9SPHN</name>
<proteinExistence type="inferred from homology"/>
<keyword evidence="3" id="KW-0862">Zinc</keyword>
<sequence length="629" mass="68476">MTTATMESQERFLKTLDFSDTSDFEDAKKGLIEAFSDVIRDAEGKVVWDMKSYAFENNAQAPATVNPSLWRQERLNNIAGLFKVSEHIYQVRGLDLSNMTIIEGKSGLIIVDPLISSETAAAAMALYRKHFGDRPVVAVIYSHSHVDHYGGVKGVVSEADVLAGKVKIYAPDGFLEHAVSENVYAGTAMSRRAQYMYGALLPKSPTGQVGAGLGKTTSRGTVGLIAPTDSIGAGGKAVEQVTIDGLLIEFQLTPGTEAPAEMNMYIPAYRALGAAENATHTLHNVLTIRGAQVRDPSVWSSYLDDTIARYGATTEVLFAQHHWPTWGTARISAMLADQRDMYRYINDQTLRLINLGYTPMEIAEELKTLPPALGKKWYNRDYYGSMSHNVRAVYQRYMGFYDGNPANLNPLPPVEAARKYVASMGGEDKVIALGRTSFAQGDYRWVAELMKHVVFANPQSAAGKALLAETLDQMGFQSENGTWRNAMLMGAFELRNGVPKGAGGTASPDTIKAMPLAMYFDYLGIRLNGPKAASSGDLKLNWVFSDPAETHVVTVRGGALTHRKADASSDATATLSLSRKTLDAITLGQTSFDRAIGDGSIKISGDRSAVTRLFSNLDTFPIFFNIVTP</sequence>
<evidence type="ECO:0000256" key="1">
    <source>
        <dbReference type="ARBA" id="ARBA00022723"/>
    </source>
</evidence>
<dbReference type="SUPFAM" id="SSF56281">
    <property type="entry name" value="Metallo-hydrolase/oxidoreductase"/>
    <property type="match status" value="1"/>
</dbReference>
<dbReference type="Pfam" id="PF14864">
    <property type="entry name" value="Alkyl_sulf_C"/>
    <property type="match status" value="1"/>
</dbReference>
<dbReference type="InterPro" id="IPR029228">
    <property type="entry name" value="Alkyl_sulf_dimr"/>
</dbReference>
<keyword evidence="1" id="KW-0479">Metal-binding</keyword>
<dbReference type="InterPro" id="IPR036527">
    <property type="entry name" value="SCP2_sterol-bd_dom_sf"/>
</dbReference>
<keyword evidence="7" id="KW-1185">Reference proteome</keyword>
<dbReference type="InterPro" id="IPR052195">
    <property type="entry name" value="Bact_Alkyl/Aryl-Sulfatase"/>
</dbReference>
<dbReference type="InterPro" id="IPR001279">
    <property type="entry name" value="Metallo-B-lactamas"/>
</dbReference>
<dbReference type="InterPro" id="IPR044097">
    <property type="entry name" value="Bds1/SdsA1_MBL-fold"/>
</dbReference>
<reference evidence="6 7" key="1">
    <citation type="submission" date="2023-12" db="EMBL/GenBank/DDBJ databases">
        <title>Gut-associated functions are favored during microbiome assembly across C. elegans life.</title>
        <authorList>
            <person name="Zimmermann J."/>
        </authorList>
    </citation>
    <scope>NUCLEOTIDE SEQUENCE [LARGE SCALE GENOMIC DNA]</scope>
    <source>
        <strain evidence="6 7">JUb134</strain>
    </source>
</reference>
<evidence type="ECO:0000256" key="2">
    <source>
        <dbReference type="ARBA" id="ARBA00022801"/>
    </source>
</evidence>
<dbReference type="Pfam" id="PF14863">
    <property type="entry name" value="Alkyl_sulf_dimr"/>
    <property type="match status" value="1"/>
</dbReference>
<evidence type="ECO:0000313" key="7">
    <source>
        <dbReference type="Proteomes" id="UP001380365"/>
    </source>
</evidence>
<dbReference type="Proteomes" id="UP001380365">
    <property type="component" value="Unassembled WGS sequence"/>
</dbReference>
<evidence type="ECO:0000259" key="5">
    <source>
        <dbReference type="SMART" id="SM00849"/>
    </source>
</evidence>
<dbReference type="InterPro" id="IPR036866">
    <property type="entry name" value="RibonucZ/Hydroxyglut_hydro"/>
</dbReference>
<keyword evidence="2" id="KW-0378">Hydrolase</keyword>
<comment type="similarity">
    <text evidence="4">Belongs to the metallo-beta-lactamase superfamily. Type III sulfatase family.</text>
</comment>